<proteinExistence type="predicted"/>
<dbReference type="Proteomes" id="UP000006166">
    <property type="component" value="Plasmid SV1_lp54"/>
</dbReference>
<gene>
    <name evidence="1" type="ORF">BSV1_A031</name>
</gene>
<protein>
    <submittedName>
        <fullName evidence="1">Uncharacterized protein</fullName>
    </submittedName>
</protein>
<geneLocation type="plasmid" evidence="1 2">
    <name>SV1_lp54</name>
</geneLocation>
<dbReference type="AlphaFoldDB" id="A0A806C7H9"/>
<keyword evidence="2" id="KW-1185">Reference proteome</keyword>
<evidence type="ECO:0000313" key="2">
    <source>
        <dbReference type="Proteomes" id="UP000006166"/>
    </source>
</evidence>
<accession>A0A806C7H9</accession>
<organism evidence="1 2">
    <name type="scientific">Borreliella finlandensis</name>
    <dbReference type="NCBI Taxonomy" id="498741"/>
    <lineage>
        <taxon>Bacteria</taxon>
        <taxon>Pseudomonadati</taxon>
        <taxon>Spirochaetota</taxon>
        <taxon>Spirochaetia</taxon>
        <taxon>Spirochaetales</taxon>
        <taxon>Borreliaceae</taxon>
        <taxon>Borreliella</taxon>
    </lineage>
</organism>
<evidence type="ECO:0000313" key="1">
    <source>
        <dbReference type="EMBL" id="ACN93585.1"/>
    </source>
</evidence>
<sequence>MLLFYYKYSIFISKLYCNIFVKYFISAAGNPKRLVVFYLKEFKAKGFNIRIFYFKTTNKALRPYL</sequence>
<name>A0A806C7H9_9SPIR</name>
<dbReference type="EMBL" id="CP001524">
    <property type="protein sequence ID" value="ACN93585.1"/>
    <property type="molecule type" value="Genomic_DNA"/>
</dbReference>
<reference evidence="1 2" key="1">
    <citation type="submission" date="2009-03" db="EMBL/GenBank/DDBJ databases">
        <authorList>
            <person name="Fraser-Liggett C.M."/>
            <person name="Mongodin E.F."/>
            <person name="Casjens B."/>
            <person name="Dunn J."/>
            <person name="Luft B."/>
            <person name="Qiu W."/>
            <person name="Schutzer S."/>
            <person name="Sebastian Y."/>
        </authorList>
    </citation>
    <scope>NUCLEOTIDE SEQUENCE [LARGE SCALE GENOMIC DNA]</scope>
    <source>
        <strain evidence="1 2">SV1</strain>
        <plasmid evidence="1 2">SV1_lp54</plasmid>
    </source>
</reference>
<keyword evidence="1" id="KW-0614">Plasmid</keyword>